<accession>A0A0A6RZZ2</accession>
<dbReference type="InterPro" id="IPR003593">
    <property type="entry name" value="AAA+_ATPase"/>
</dbReference>
<dbReference type="AlphaFoldDB" id="A0A0A6RZZ2"/>
<sequence>MNCWLIRPYPHNINRMPNFFEDNIIAIGWPGIGDLTACDKQSVQQRILDKYSEVKTASVNTIVQFKDEISIGDLVLVVPKKEDGSELAIGKVISAYLFNPEYDDYNIGYSHQRQVNWLEKKFARQKLPDDIQKTLSLRGTLKKLNEDKVDRLIKFLKSKGYEPYQSLGEVTMSIGMSMSSVEVNKPTGFRLEIKNYRGIEAVELNPNGVCLIVGPNGAGKTTLLKSITLLSNTFKKGFGLALNLEGGAKGFQNFKLKDAPTLLAIEIDNLRWEISPSINGSDAIYPLPERLKQNDRFLFKTQPSVSRFEYAEYVTDEATVALRRIYQSDKYHGQFDRLIQQLKKYRHYHDYQLMELRRSGSPTNSGTELEPYGLNAFAVLKEWKTSKNGFLCALLHLMAVCSVPDNGIVAIDEPENGLHPYGIKMLIEALRERAQERHLTILLTTHSGFILNEFKEEAHRVYVMDGEKQLSRLDTLEDPEWLKHFSLGDLYGKQFGIQGTDDRSLLFWR</sequence>
<dbReference type="GO" id="GO:0005524">
    <property type="term" value="F:ATP binding"/>
    <property type="evidence" value="ECO:0007669"/>
    <property type="project" value="InterPro"/>
</dbReference>
<dbReference type="Proteomes" id="UP000030428">
    <property type="component" value="Unassembled WGS sequence"/>
</dbReference>
<dbReference type="InterPro" id="IPR051396">
    <property type="entry name" value="Bact_Antivir_Def_Nuclease"/>
</dbReference>
<dbReference type="InterPro" id="IPR041685">
    <property type="entry name" value="AAA_GajA/Old/RecF-like"/>
</dbReference>
<dbReference type="Pfam" id="PF13304">
    <property type="entry name" value="AAA_21"/>
    <property type="match status" value="1"/>
</dbReference>
<keyword evidence="3" id="KW-1185">Reference proteome</keyword>
<evidence type="ECO:0000259" key="1">
    <source>
        <dbReference type="SMART" id="SM00382"/>
    </source>
</evidence>
<gene>
    <name evidence="2" type="ORF">PN36_24165</name>
</gene>
<feature type="domain" description="AAA+ ATPase" evidence="1">
    <location>
        <begin position="206"/>
        <end position="474"/>
    </location>
</feature>
<evidence type="ECO:0000313" key="3">
    <source>
        <dbReference type="Proteomes" id="UP000030428"/>
    </source>
</evidence>
<reference evidence="2 3" key="1">
    <citation type="journal article" date="2016" name="Front. Microbiol.">
        <title>Single-Cell (Meta-)Genomics of a Dimorphic Candidatus Thiomargarita nelsonii Reveals Genomic Plasticity.</title>
        <authorList>
            <person name="Flood B.E."/>
            <person name="Fliss P."/>
            <person name="Jones D.S."/>
            <person name="Dick G.J."/>
            <person name="Jain S."/>
            <person name="Kaster A.K."/>
            <person name="Winkel M."/>
            <person name="Mussmann M."/>
            <person name="Bailey J."/>
        </authorList>
    </citation>
    <scope>NUCLEOTIDE SEQUENCE [LARGE SCALE GENOMIC DNA]</scope>
    <source>
        <strain evidence="2">Hydrate Ridge</strain>
    </source>
</reference>
<dbReference type="EMBL" id="JSZA02000124">
    <property type="protein sequence ID" value="KHD09421.1"/>
    <property type="molecule type" value="Genomic_DNA"/>
</dbReference>
<dbReference type="GO" id="GO:0016887">
    <property type="term" value="F:ATP hydrolysis activity"/>
    <property type="evidence" value="ECO:0007669"/>
    <property type="project" value="InterPro"/>
</dbReference>
<protein>
    <recommendedName>
        <fullName evidence="1">AAA+ ATPase domain-containing protein</fullName>
    </recommendedName>
</protein>
<dbReference type="SMART" id="SM00382">
    <property type="entry name" value="AAA"/>
    <property type="match status" value="1"/>
</dbReference>
<comment type="caution">
    <text evidence="2">The sequence shown here is derived from an EMBL/GenBank/DDBJ whole genome shotgun (WGS) entry which is preliminary data.</text>
</comment>
<dbReference type="Pfam" id="PF13175">
    <property type="entry name" value="AAA_15"/>
    <property type="match status" value="1"/>
</dbReference>
<dbReference type="InterPro" id="IPR027417">
    <property type="entry name" value="P-loop_NTPase"/>
</dbReference>
<organism evidence="2 3">
    <name type="scientific">Candidatus Thiomargarita nelsonii</name>
    <dbReference type="NCBI Taxonomy" id="1003181"/>
    <lineage>
        <taxon>Bacteria</taxon>
        <taxon>Pseudomonadati</taxon>
        <taxon>Pseudomonadota</taxon>
        <taxon>Gammaproteobacteria</taxon>
        <taxon>Thiotrichales</taxon>
        <taxon>Thiotrichaceae</taxon>
        <taxon>Thiomargarita</taxon>
    </lineage>
</organism>
<dbReference type="PANTHER" id="PTHR43581">
    <property type="entry name" value="ATP/GTP PHOSPHATASE"/>
    <property type="match status" value="1"/>
</dbReference>
<name>A0A0A6RZZ2_9GAMM</name>
<dbReference type="Gene3D" id="3.40.50.300">
    <property type="entry name" value="P-loop containing nucleotide triphosphate hydrolases"/>
    <property type="match status" value="1"/>
</dbReference>
<proteinExistence type="predicted"/>
<dbReference type="PANTHER" id="PTHR43581:SF2">
    <property type="entry name" value="EXCINUCLEASE ATPASE SUBUNIT"/>
    <property type="match status" value="1"/>
</dbReference>
<evidence type="ECO:0000313" key="2">
    <source>
        <dbReference type="EMBL" id="KHD09421.1"/>
    </source>
</evidence>
<dbReference type="SUPFAM" id="SSF52540">
    <property type="entry name" value="P-loop containing nucleoside triphosphate hydrolases"/>
    <property type="match status" value="1"/>
</dbReference>
<dbReference type="InterPro" id="IPR003959">
    <property type="entry name" value="ATPase_AAA_core"/>
</dbReference>